<proteinExistence type="inferred from homology"/>
<reference evidence="8" key="2">
    <citation type="submission" date="2023-06" db="EMBL/GenBank/DDBJ databases">
        <authorList>
            <person name="Ma L."/>
            <person name="Liu K.-W."/>
            <person name="Li Z."/>
            <person name="Hsiao Y.-Y."/>
            <person name="Qi Y."/>
            <person name="Fu T."/>
            <person name="Tang G."/>
            <person name="Zhang D."/>
            <person name="Sun W.-H."/>
            <person name="Liu D.-K."/>
            <person name="Li Y."/>
            <person name="Chen G.-Z."/>
            <person name="Liu X.-D."/>
            <person name="Liao X.-Y."/>
            <person name="Jiang Y.-T."/>
            <person name="Yu X."/>
            <person name="Hao Y."/>
            <person name="Huang J."/>
            <person name="Zhao X.-W."/>
            <person name="Ke S."/>
            <person name="Chen Y.-Y."/>
            <person name="Wu W.-L."/>
            <person name="Hsu J.-L."/>
            <person name="Lin Y.-F."/>
            <person name="Huang M.-D."/>
            <person name="Li C.-Y."/>
            <person name="Huang L."/>
            <person name="Wang Z.-W."/>
            <person name="Zhao X."/>
            <person name="Zhong W.-Y."/>
            <person name="Peng D.-H."/>
            <person name="Ahmad S."/>
            <person name="Lan S."/>
            <person name="Zhang J.-S."/>
            <person name="Tsai W.-C."/>
            <person name="Van De Peer Y."/>
            <person name="Liu Z.-J."/>
        </authorList>
    </citation>
    <scope>NUCLEOTIDE SEQUENCE</scope>
    <source>
        <strain evidence="8">SCP</strain>
        <tissue evidence="8">Leaves</tissue>
    </source>
</reference>
<dbReference type="InterPro" id="IPR017441">
    <property type="entry name" value="Protein_kinase_ATP_BS"/>
</dbReference>
<reference evidence="8" key="1">
    <citation type="journal article" date="2023" name="Nat. Commun.">
        <title>Diploid and tetraploid genomes of Acorus and the evolution of monocots.</title>
        <authorList>
            <person name="Ma L."/>
            <person name="Liu K.W."/>
            <person name="Li Z."/>
            <person name="Hsiao Y.Y."/>
            <person name="Qi Y."/>
            <person name="Fu T."/>
            <person name="Tang G.D."/>
            <person name="Zhang D."/>
            <person name="Sun W.H."/>
            <person name="Liu D.K."/>
            <person name="Li Y."/>
            <person name="Chen G.Z."/>
            <person name="Liu X.D."/>
            <person name="Liao X.Y."/>
            <person name="Jiang Y.T."/>
            <person name="Yu X."/>
            <person name="Hao Y."/>
            <person name="Huang J."/>
            <person name="Zhao X.W."/>
            <person name="Ke S."/>
            <person name="Chen Y.Y."/>
            <person name="Wu W.L."/>
            <person name="Hsu J.L."/>
            <person name="Lin Y.F."/>
            <person name="Huang M.D."/>
            <person name="Li C.Y."/>
            <person name="Huang L."/>
            <person name="Wang Z.W."/>
            <person name="Zhao X."/>
            <person name="Zhong W.Y."/>
            <person name="Peng D.H."/>
            <person name="Ahmad S."/>
            <person name="Lan S."/>
            <person name="Zhang J.S."/>
            <person name="Tsai W.C."/>
            <person name="Van de Peer Y."/>
            <person name="Liu Z.J."/>
        </authorList>
    </citation>
    <scope>NUCLEOTIDE SEQUENCE</scope>
    <source>
        <strain evidence="8">SCP</strain>
    </source>
</reference>
<evidence type="ECO:0000256" key="2">
    <source>
        <dbReference type="ARBA" id="ARBA00022741"/>
    </source>
</evidence>
<evidence type="ECO:0000256" key="5">
    <source>
        <dbReference type="PROSITE-ProRule" id="PRU10141"/>
    </source>
</evidence>
<dbReference type="GO" id="GO:0005524">
    <property type="term" value="F:ATP binding"/>
    <property type="evidence" value="ECO:0007669"/>
    <property type="project" value="UniProtKB-UniRule"/>
</dbReference>
<dbReference type="InterPro" id="IPR050528">
    <property type="entry name" value="L-type_Lectin-RKs"/>
</dbReference>
<dbReference type="Pfam" id="PF00069">
    <property type="entry name" value="Pkinase"/>
    <property type="match status" value="1"/>
</dbReference>
<evidence type="ECO:0000256" key="1">
    <source>
        <dbReference type="ARBA" id="ARBA00022679"/>
    </source>
</evidence>
<comment type="similarity">
    <text evidence="6">Belongs to the protein kinase superfamily.</text>
</comment>
<dbReference type="PANTHER" id="PTHR27007">
    <property type="match status" value="1"/>
</dbReference>
<accession>A0AAV9BK99</accession>
<dbReference type="PROSITE" id="PS00107">
    <property type="entry name" value="PROTEIN_KINASE_ATP"/>
    <property type="match status" value="1"/>
</dbReference>
<dbReference type="PROSITE" id="PS50011">
    <property type="entry name" value="PROTEIN_KINASE_DOM"/>
    <property type="match status" value="1"/>
</dbReference>
<organism evidence="8 9">
    <name type="scientific">Acorus gramineus</name>
    <name type="common">Dwarf sweet flag</name>
    <dbReference type="NCBI Taxonomy" id="55184"/>
    <lineage>
        <taxon>Eukaryota</taxon>
        <taxon>Viridiplantae</taxon>
        <taxon>Streptophyta</taxon>
        <taxon>Embryophyta</taxon>
        <taxon>Tracheophyta</taxon>
        <taxon>Spermatophyta</taxon>
        <taxon>Magnoliopsida</taxon>
        <taxon>Liliopsida</taxon>
        <taxon>Acoraceae</taxon>
        <taxon>Acorus</taxon>
    </lineage>
</organism>
<dbReference type="InterPro" id="IPR008271">
    <property type="entry name" value="Ser/Thr_kinase_AS"/>
</dbReference>
<dbReference type="InterPro" id="IPR000719">
    <property type="entry name" value="Prot_kinase_dom"/>
</dbReference>
<protein>
    <submittedName>
        <fullName evidence="8">L-type lectin-domain containing receptor kinase IX.1</fullName>
    </submittedName>
</protein>
<keyword evidence="6" id="KW-0723">Serine/threonine-protein kinase</keyword>
<keyword evidence="8" id="KW-0675">Receptor</keyword>
<dbReference type="InterPro" id="IPR011009">
    <property type="entry name" value="Kinase-like_dom_sf"/>
</dbReference>
<evidence type="ECO:0000313" key="8">
    <source>
        <dbReference type="EMBL" id="KAK1276592.1"/>
    </source>
</evidence>
<dbReference type="PROSITE" id="PS00108">
    <property type="entry name" value="PROTEIN_KINASE_ST"/>
    <property type="match status" value="1"/>
</dbReference>
<comment type="caution">
    <text evidence="8">The sequence shown here is derived from an EMBL/GenBank/DDBJ whole genome shotgun (WGS) entry which is preliminary data.</text>
</comment>
<keyword evidence="1" id="KW-0808">Transferase</keyword>
<dbReference type="Gene3D" id="1.10.510.10">
    <property type="entry name" value="Transferase(Phosphotransferase) domain 1"/>
    <property type="match status" value="1"/>
</dbReference>
<sequence>MTTTMIWIWGADDFNEDRKLGAGGFGGVYRGFLKDTGLEVAIKQVSDTPKQGKKEYLSEVKIISQLRHRHLVQLISYCHGNSRFLLMYELALNGILDSHLFGLKGCGLAWEVRHKIVMGLASVLLYLHEECVLHRDVKESNVMLDENFEAKLGDFGRARLVDHDQNQQTTDVGVPRARVLLHWEGEQGV</sequence>
<keyword evidence="2 5" id="KW-0547">Nucleotide-binding</keyword>
<keyword evidence="9" id="KW-1185">Reference proteome</keyword>
<dbReference type="SMART" id="SM00220">
    <property type="entry name" value="S_TKc"/>
    <property type="match status" value="1"/>
</dbReference>
<evidence type="ECO:0000256" key="4">
    <source>
        <dbReference type="ARBA" id="ARBA00022840"/>
    </source>
</evidence>
<dbReference type="AlphaFoldDB" id="A0AAV9BK99"/>
<dbReference type="Gene3D" id="3.30.200.20">
    <property type="entry name" value="Phosphorylase Kinase, domain 1"/>
    <property type="match status" value="1"/>
</dbReference>
<dbReference type="SUPFAM" id="SSF56112">
    <property type="entry name" value="Protein kinase-like (PK-like)"/>
    <property type="match status" value="1"/>
</dbReference>
<keyword evidence="4 5" id="KW-0067">ATP-binding</keyword>
<name>A0AAV9BK99_ACOGR</name>
<gene>
    <name evidence="8" type="ORF">QJS04_geneDACA005738</name>
</gene>
<dbReference type="EMBL" id="JAUJYN010000003">
    <property type="protein sequence ID" value="KAK1276592.1"/>
    <property type="molecule type" value="Genomic_DNA"/>
</dbReference>
<evidence type="ECO:0000313" key="9">
    <source>
        <dbReference type="Proteomes" id="UP001179952"/>
    </source>
</evidence>
<feature type="binding site" evidence="5">
    <location>
        <position position="43"/>
    </location>
    <ligand>
        <name>ATP</name>
        <dbReference type="ChEBI" id="CHEBI:30616"/>
    </ligand>
</feature>
<evidence type="ECO:0000256" key="3">
    <source>
        <dbReference type="ARBA" id="ARBA00022777"/>
    </source>
</evidence>
<keyword evidence="3 8" id="KW-0418">Kinase</keyword>
<feature type="domain" description="Protein kinase" evidence="7">
    <location>
        <begin position="14"/>
        <end position="189"/>
    </location>
</feature>
<dbReference type="Proteomes" id="UP001179952">
    <property type="component" value="Unassembled WGS sequence"/>
</dbReference>
<evidence type="ECO:0000256" key="6">
    <source>
        <dbReference type="RuleBase" id="RU000304"/>
    </source>
</evidence>
<evidence type="ECO:0000259" key="7">
    <source>
        <dbReference type="PROSITE" id="PS50011"/>
    </source>
</evidence>
<dbReference type="GO" id="GO:0004674">
    <property type="term" value="F:protein serine/threonine kinase activity"/>
    <property type="evidence" value="ECO:0007669"/>
    <property type="project" value="UniProtKB-KW"/>
</dbReference>